<protein>
    <recommendedName>
        <fullName evidence="1">Rab-GAP TBC domain-containing protein</fullName>
    </recommendedName>
</protein>
<evidence type="ECO:0000313" key="3">
    <source>
        <dbReference type="Proteomes" id="UP000023152"/>
    </source>
</evidence>
<dbReference type="PANTHER" id="PTHR22957:SF26">
    <property type="entry name" value="LD44506P"/>
    <property type="match status" value="1"/>
</dbReference>
<dbReference type="Gene3D" id="1.10.8.270">
    <property type="entry name" value="putative rabgap domain of human tbc1 domain family member 14 like domains"/>
    <property type="match status" value="1"/>
</dbReference>
<dbReference type="InterPro" id="IPR035969">
    <property type="entry name" value="Rab-GAP_TBC_sf"/>
</dbReference>
<dbReference type="Proteomes" id="UP000023152">
    <property type="component" value="Unassembled WGS sequence"/>
</dbReference>
<organism evidence="2 3">
    <name type="scientific">Reticulomyxa filosa</name>
    <dbReference type="NCBI Taxonomy" id="46433"/>
    <lineage>
        <taxon>Eukaryota</taxon>
        <taxon>Sar</taxon>
        <taxon>Rhizaria</taxon>
        <taxon>Retaria</taxon>
        <taxon>Foraminifera</taxon>
        <taxon>Monothalamids</taxon>
        <taxon>Reticulomyxidae</taxon>
        <taxon>Reticulomyxa</taxon>
    </lineage>
</organism>
<dbReference type="SUPFAM" id="SSF47923">
    <property type="entry name" value="Ypt/Rab-GAP domain of gyp1p"/>
    <property type="match status" value="1"/>
</dbReference>
<name>X6MT09_RETFI</name>
<comment type="caution">
    <text evidence="2">The sequence shown here is derived from an EMBL/GenBank/DDBJ whole genome shotgun (WGS) entry which is preliminary data.</text>
</comment>
<dbReference type="OrthoDB" id="26371at2759"/>
<dbReference type="PROSITE" id="PS50086">
    <property type="entry name" value="TBC_RABGAP"/>
    <property type="match status" value="1"/>
</dbReference>
<keyword evidence="3" id="KW-1185">Reference proteome</keyword>
<gene>
    <name evidence="2" type="ORF">RFI_20381</name>
</gene>
<proteinExistence type="predicted"/>
<dbReference type="GO" id="GO:0005096">
    <property type="term" value="F:GTPase activator activity"/>
    <property type="evidence" value="ECO:0007669"/>
    <property type="project" value="TreeGrafter"/>
</dbReference>
<dbReference type="SMART" id="SM00164">
    <property type="entry name" value="TBC"/>
    <property type="match status" value="1"/>
</dbReference>
<dbReference type="EMBL" id="ASPP01017565">
    <property type="protein sequence ID" value="ETO16954.1"/>
    <property type="molecule type" value="Genomic_DNA"/>
</dbReference>
<dbReference type="PANTHER" id="PTHR22957">
    <property type="entry name" value="TBC1 DOMAIN FAMILY MEMBER GTPASE-ACTIVATING PROTEIN"/>
    <property type="match status" value="1"/>
</dbReference>
<feature type="domain" description="Rab-GAP TBC" evidence="1">
    <location>
        <begin position="65"/>
        <end position="260"/>
    </location>
</feature>
<dbReference type="InterPro" id="IPR000195">
    <property type="entry name" value="Rab-GAP-TBC_dom"/>
</dbReference>
<sequence length="260" mass="30814">MNEVEGKRIKTRKERGKKKKSCFCFGFVHKTFVKGYSPRNLLRRESTLANKRKRYRDLIELYYNNKTQEHRSNPENKIIHQIGLDVPRTLPILKYFQIDNIKKLLTRALYIWSHHHTATGYVQGINDLITPFVYVLIHKKVTFYHSLYRRVSFWQKKKKGTKFNVNIEDSQSMKLIASLKEEELLDVEADSYWCLDEFLESLQMNYTHDQPGIQRMMEKFQCLVEECDTTFINGVQTISQTQGFVLFGFACFISFFFACA</sequence>
<evidence type="ECO:0000313" key="2">
    <source>
        <dbReference type="EMBL" id="ETO16954.1"/>
    </source>
</evidence>
<accession>X6MT09</accession>
<evidence type="ECO:0000259" key="1">
    <source>
        <dbReference type="PROSITE" id="PS50086"/>
    </source>
</evidence>
<dbReference type="AlphaFoldDB" id="X6MT09"/>
<reference evidence="2 3" key="1">
    <citation type="journal article" date="2013" name="Curr. Biol.">
        <title>The Genome of the Foraminiferan Reticulomyxa filosa.</title>
        <authorList>
            <person name="Glockner G."/>
            <person name="Hulsmann N."/>
            <person name="Schleicher M."/>
            <person name="Noegel A.A."/>
            <person name="Eichinger L."/>
            <person name="Gallinger C."/>
            <person name="Pawlowski J."/>
            <person name="Sierra R."/>
            <person name="Euteneuer U."/>
            <person name="Pillet L."/>
            <person name="Moustafa A."/>
            <person name="Platzer M."/>
            <person name="Groth M."/>
            <person name="Szafranski K."/>
            <person name="Schliwa M."/>
        </authorList>
    </citation>
    <scope>NUCLEOTIDE SEQUENCE [LARGE SCALE GENOMIC DNA]</scope>
</reference>
<dbReference type="Pfam" id="PF00566">
    <property type="entry name" value="RabGAP-TBC"/>
    <property type="match status" value="1"/>
</dbReference>